<proteinExistence type="predicted"/>
<dbReference type="EMBL" id="JBHUDE010000022">
    <property type="protein sequence ID" value="MFD1607112.1"/>
    <property type="molecule type" value="Genomic_DNA"/>
</dbReference>
<keyword evidence="2" id="KW-1185">Reference proteome</keyword>
<sequence>MKTKEQSLLTKEDFHTRNDLPEWLYKEYQTFHQTVTDKTFPCFFGMRGELKGELRYAYVTQDDWSNLPSALINFLKLFQEPDAKRHGLFVFVEPLDTEGQLDDYRKQFWEILQYLHNVDEVSWPEDSPRDPDHYLWDFHFHGEPIFVFGNAPAYKKRKTRDLGNAMVLGFQPRRIFKGLEGTERTGVMSREQVRKRVEMWDQLPKHPDIGHYGDPTHHEWKQFFIGDDIEPIKGKCPFHHKEQE</sequence>
<organism evidence="1 2">
    <name type="scientific">Oceanobacillus luteolus</name>
    <dbReference type="NCBI Taxonomy" id="1274358"/>
    <lineage>
        <taxon>Bacteria</taxon>
        <taxon>Bacillati</taxon>
        <taxon>Bacillota</taxon>
        <taxon>Bacilli</taxon>
        <taxon>Bacillales</taxon>
        <taxon>Bacillaceae</taxon>
        <taxon>Oceanobacillus</taxon>
    </lineage>
</organism>
<dbReference type="PANTHER" id="PTHR40045">
    <property type="entry name" value="YCGG FAMILY PROTEIN"/>
    <property type="match status" value="1"/>
</dbReference>
<evidence type="ECO:0000313" key="2">
    <source>
        <dbReference type="Proteomes" id="UP001597221"/>
    </source>
</evidence>
<protein>
    <submittedName>
        <fullName evidence="1">YqcI/YcgG family protein</fullName>
    </submittedName>
</protein>
<dbReference type="Pfam" id="PF08892">
    <property type="entry name" value="YqcI_YcgG"/>
    <property type="match status" value="1"/>
</dbReference>
<dbReference type="PANTHER" id="PTHR40045:SF1">
    <property type="entry name" value="YQCI_YCGG FAMILY PROTEIN"/>
    <property type="match status" value="1"/>
</dbReference>
<name>A0ABW4HPX7_9BACI</name>
<reference evidence="2" key="1">
    <citation type="journal article" date="2019" name="Int. J. Syst. Evol. Microbiol.">
        <title>The Global Catalogue of Microorganisms (GCM) 10K type strain sequencing project: providing services to taxonomists for standard genome sequencing and annotation.</title>
        <authorList>
            <consortium name="The Broad Institute Genomics Platform"/>
            <consortium name="The Broad Institute Genome Sequencing Center for Infectious Disease"/>
            <person name="Wu L."/>
            <person name="Ma J."/>
        </authorList>
    </citation>
    <scope>NUCLEOTIDE SEQUENCE [LARGE SCALE GENOMIC DNA]</scope>
    <source>
        <strain evidence="2">CGMCC 1.12376</strain>
    </source>
</reference>
<dbReference type="Proteomes" id="UP001597221">
    <property type="component" value="Unassembled WGS sequence"/>
</dbReference>
<dbReference type="InterPro" id="IPR014988">
    <property type="entry name" value="Uncharacterised_YqcI/YcgG"/>
</dbReference>
<gene>
    <name evidence="1" type="ORF">ACFSBH_05545</name>
</gene>
<accession>A0ABW4HPX7</accession>
<comment type="caution">
    <text evidence="1">The sequence shown here is derived from an EMBL/GenBank/DDBJ whole genome shotgun (WGS) entry which is preliminary data.</text>
</comment>
<evidence type="ECO:0000313" key="1">
    <source>
        <dbReference type="EMBL" id="MFD1607112.1"/>
    </source>
</evidence>
<dbReference type="RefSeq" id="WP_251516707.1">
    <property type="nucleotide sequence ID" value="NZ_JAMBON010000039.1"/>
</dbReference>